<evidence type="ECO:0000313" key="2">
    <source>
        <dbReference type="Proteomes" id="UP000692954"/>
    </source>
</evidence>
<dbReference type="EMBL" id="CAJJDN010000011">
    <property type="protein sequence ID" value="CAD8057821.1"/>
    <property type="molecule type" value="Genomic_DNA"/>
</dbReference>
<comment type="caution">
    <text evidence="1">The sequence shown here is derived from an EMBL/GenBank/DDBJ whole genome shotgun (WGS) entry which is preliminary data.</text>
</comment>
<evidence type="ECO:0000313" key="1">
    <source>
        <dbReference type="EMBL" id="CAD8057821.1"/>
    </source>
</evidence>
<dbReference type="OrthoDB" id="295261at2759"/>
<keyword evidence="2" id="KW-1185">Reference proteome</keyword>
<name>A0A8S1KTW3_9CILI</name>
<accession>A0A8S1KTW3</accession>
<sequence length="266" mass="31374">MKSQLGEIRMSPRYIKNMMMFKSFMTKTQPSINPVMLRIYGKLNAEREIINNQEIKQRPNTQRKRTKRAKINSDDKVLLLIQKDFERETKQIKKLGNHTAKTEELQQSIHNQLINKHSNSISSLINQDCDVKLAPSYYELLNTIQPEMNFKSKLTLREPLSKARALLSQTKEKKRIYESQIRHQRDFFRQPTLTDLPSFGKKRTTIKSIFEDPRNKIQAKQFINSISEHCKSESTECCKILHQCSKAQGKFNSHYEELLDNYFTQM</sequence>
<protein>
    <submittedName>
        <fullName evidence="1">Uncharacterized protein</fullName>
    </submittedName>
</protein>
<gene>
    <name evidence="1" type="ORF">PSON_ATCC_30995.1.T0110409</name>
</gene>
<dbReference type="AlphaFoldDB" id="A0A8S1KTW3"/>
<dbReference type="Proteomes" id="UP000692954">
    <property type="component" value="Unassembled WGS sequence"/>
</dbReference>
<organism evidence="1 2">
    <name type="scientific">Paramecium sonneborni</name>
    <dbReference type="NCBI Taxonomy" id="65129"/>
    <lineage>
        <taxon>Eukaryota</taxon>
        <taxon>Sar</taxon>
        <taxon>Alveolata</taxon>
        <taxon>Ciliophora</taxon>
        <taxon>Intramacronucleata</taxon>
        <taxon>Oligohymenophorea</taxon>
        <taxon>Peniculida</taxon>
        <taxon>Parameciidae</taxon>
        <taxon>Paramecium</taxon>
    </lineage>
</organism>
<proteinExistence type="predicted"/>
<reference evidence="1" key="1">
    <citation type="submission" date="2021-01" db="EMBL/GenBank/DDBJ databases">
        <authorList>
            <consortium name="Genoscope - CEA"/>
            <person name="William W."/>
        </authorList>
    </citation>
    <scope>NUCLEOTIDE SEQUENCE</scope>
</reference>